<feature type="domain" description="HTH lacI-type" evidence="4">
    <location>
        <begin position="2"/>
        <end position="56"/>
    </location>
</feature>
<accession>A0ABU9DUQ8</accession>
<dbReference type="Gene3D" id="1.10.260.40">
    <property type="entry name" value="lambda repressor-like DNA-binding domains"/>
    <property type="match status" value="1"/>
</dbReference>
<dbReference type="PROSITE" id="PS50943">
    <property type="entry name" value="HTH_CROC1"/>
    <property type="match status" value="1"/>
</dbReference>
<reference evidence="6 7" key="1">
    <citation type="submission" date="2024-04" db="EMBL/GenBank/DDBJ databases">
        <title>draft genome sequnece of Paenibacillus filicis.</title>
        <authorList>
            <person name="Kim D.-U."/>
        </authorList>
    </citation>
    <scope>NUCLEOTIDE SEQUENCE [LARGE SCALE GENOMIC DNA]</scope>
    <source>
        <strain evidence="6 7">KACC14197</strain>
    </source>
</reference>
<dbReference type="PROSITE" id="PS50932">
    <property type="entry name" value="HTH_LACI_2"/>
    <property type="match status" value="1"/>
</dbReference>
<evidence type="ECO:0000259" key="4">
    <source>
        <dbReference type="PROSITE" id="PS50932"/>
    </source>
</evidence>
<keyword evidence="2" id="KW-0238">DNA-binding</keyword>
<dbReference type="Proteomes" id="UP001469365">
    <property type="component" value="Unassembled WGS sequence"/>
</dbReference>
<evidence type="ECO:0000313" key="7">
    <source>
        <dbReference type="Proteomes" id="UP001469365"/>
    </source>
</evidence>
<dbReference type="PROSITE" id="PS00356">
    <property type="entry name" value="HTH_LACI_1"/>
    <property type="match status" value="1"/>
</dbReference>
<sequence length="720" mass="80956">MATIKDIAKAAGVSHGTASNVLNGKGNVSVKKIQLVEEAAKKLGYKMNYKAKSLRSGATNSVSIIVPTMESDEYVQLYKGLDKSLTNLGYRTHLYITYDLPNNEKSIIKEIAEERVTGIVTISCLANANEYYDQMDIPKEHIIFVNRQLQHAEQFVSFDFKQAGAEISAFITESRYASIGIFSDELKFSNEKLFVEAILQQMKGISVKKVLHVPLNQSHSKAFEFFAGGPPEMIITSSLSKAYWLKNAQFFGSMQQPPNMLSLGVTQPSYTDDLIIYQQNYHLLGREIAERLIDQVHHPKPAAKVWMGNTGISHWEVPEQERPGNSLSILTIISPTTDALLKLLPHFTKNTGIKVTLDIKTFEEIYQILTDQVNVGHYDMIRMDMAWLPWFGKDVFQPLPHMDPQLDELIQSLPPHMKDNYSQIEGTSYAVPFDPSTQMLFYRRDLFEDPKIKRMYYEKYKKQLTIPRDFASYVDLASFFTKSQFKHSPTEFGTSVTLGKSEIIALEFLARYYAENGKLIHGKEIKLDPNIAVKALTNYLKTVSVAQNLDETWWGASVNSFARGETAMVIGFMNHVSKIANSDFGNFIGSASIPGDKPILGGGVIGITKHTPKIKEAVSFLNWVNTIEIAEQITLLGGTSANPNVCNNQTISMLYPWLYEANKANVEGIRDTKFFDGNGFNAKEVERLIGLSIEHALNNLLNEEQTIEQINSNLSVFSNR</sequence>
<evidence type="ECO:0000256" key="2">
    <source>
        <dbReference type="ARBA" id="ARBA00023125"/>
    </source>
</evidence>
<dbReference type="PANTHER" id="PTHR30146:SF109">
    <property type="entry name" value="HTH-TYPE TRANSCRIPTIONAL REGULATOR GALS"/>
    <property type="match status" value="1"/>
</dbReference>
<dbReference type="InterPro" id="IPR028082">
    <property type="entry name" value="Peripla_BP_I"/>
</dbReference>
<comment type="caution">
    <text evidence="6">The sequence shown here is derived from an EMBL/GenBank/DDBJ whole genome shotgun (WGS) entry which is preliminary data.</text>
</comment>
<dbReference type="Gene3D" id="3.40.190.10">
    <property type="entry name" value="Periplasmic binding protein-like II"/>
    <property type="match status" value="2"/>
</dbReference>
<evidence type="ECO:0000313" key="6">
    <source>
        <dbReference type="EMBL" id="MEK8132606.1"/>
    </source>
</evidence>
<dbReference type="SUPFAM" id="SSF53850">
    <property type="entry name" value="Periplasmic binding protein-like II"/>
    <property type="match status" value="1"/>
</dbReference>
<dbReference type="PANTHER" id="PTHR30146">
    <property type="entry name" value="LACI-RELATED TRANSCRIPTIONAL REPRESSOR"/>
    <property type="match status" value="1"/>
</dbReference>
<name>A0ABU9DUQ8_9BACL</name>
<dbReference type="InterPro" id="IPR000843">
    <property type="entry name" value="HTH_LacI"/>
</dbReference>
<dbReference type="RefSeq" id="WP_341419742.1">
    <property type="nucleotide sequence ID" value="NZ_JBBPCC010000032.1"/>
</dbReference>
<keyword evidence="7" id="KW-1185">Reference proteome</keyword>
<dbReference type="SUPFAM" id="SSF47413">
    <property type="entry name" value="lambda repressor-like DNA-binding domains"/>
    <property type="match status" value="1"/>
</dbReference>
<dbReference type="Gene3D" id="3.40.50.2300">
    <property type="match status" value="1"/>
</dbReference>
<dbReference type="SUPFAM" id="SSF53822">
    <property type="entry name" value="Periplasmic binding protein-like I"/>
    <property type="match status" value="1"/>
</dbReference>
<keyword evidence="1" id="KW-0805">Transcription regulation</keyword>
<dbReference type="InterPro" id="IPR010982">
    <property type="entry name" value="Lambda_DNA-bd_dom_sf"/>
</dbReference>
<gene>
    <name evidence="6" type="ORF">WMW72_32460</name>
</gene>
<evidence type="ECO:0000256" key="3">
    <source>
        <dbReference type="ARBA" id="ARBA00023163"/>
    </source>
</evidence>
<protein>
    <submittedName>
        <fullName evidence="6">Extracellular solute-binding protein</fullName>
    </submittedName>
</protein>
<dbReference type="Pfam" id="PF00356">
    <property type="entry name" value="LacI"/>
    <property type="match status" value="1"/>
</dbReference>
<evidence type="ECO:0000259" key="5">
    <source>
        <dbReference type="PROSITE" id="PS50943"/>
    </source>
</evidence>
<dbReference type="CDD" id="cd01392">
    <property type="entry name" value="HTH_LacI"/>
    <property type="match status" value="1"/>
</dbReference>
<evidence type="ECO:0000256" key="1">
    <source>
        <dbReference type="ARBA" id="ARBA00023015"/>
    </source>
</evidence>
<dbReference type="SMART" id="SM00354">
    <property type="entry name" value="HTH_LACI"/>
    <property type="match status" value="1"/>
</dbReference>
<dbReference type="InterPro" id="IPR001387">
    <property type="entry name" value="Cro/C1-type_HTH"/>
</dbReference>
<dbReference type="Pfam" id="PF13416">
    <property type="entry name" value="SBP_bac_8"/>
    <property type="match status" value="1"/>
</dbReference>
<dbReference type="EMBL" id="JBBPCC010000032">
    <property type="protein sequence ID" value="MEK8132606.1"/>
    <property type="molecule type" value="Genomic_DNA"/>
</dbReference>
<organism evidence="6 7">
    <name type="scientific">Paenibacillus filicis</name>
    <dbReference type="NCBI Taxonomy" id="669464"/>
    <lineage>
        <taxon>Bacteria</taxon>
        <taxon>Bacillati</taxon>
        <taxon>Bacillota</taxon>
        <taxon>Bacilli</taxon>
        <taxon>Bacillales</taxon>
        <taxon>Paenibacillaceae</taxon>
        <taxon>Paenibacillus</taxon>
    </lineage>
</organism>
<proteinExistence type="predicted"/>
<keyword evidence="3" id="KW-0804">Transcription</keyword>
<dbReference type="InterPro" id="IPR006059">
    <property type="entry name" value="SBP"/>
</dbReference>
<feature type="domain" description="HTH cro/C1-type" evidence="5">
    <location>
        <begin position="3"/>
        <end position="39"/>
    </location>
</feature>